<sequence>MAVDKDKNTQILVTFPNEMVEDIKEFWHDKKLRNRNEAIRMLISKGLEKHKQERLEQEGE</sequence>
<dbReference type="EMBL" id="JBHTNZ010000011">
    <property type="protein sequence ID" value="MFD1461903.1"/>
    <property type="molecule type" value="Genomic_DNA"/>
</dbReference>
<dbReference type="InterPro" id="IPR013321">
    <property type="entry name" value="Arc_rbn_hlx_hlx"/>
</dbReference>
<dbReference type="RefSeq" id="WP_229525285.1">
    <property type="nucleotide sequence ID" value="NZ_JAFFQR010000095.1"/>
</dbReference>
<dbReference type="Gene3D" id="1.10.1220.10">
    <property type="entry name" value="Met repressor-like"/>
    <property type="match status" value="1"/>
</dbReference>
<evidence type="ECO:0000313" key="1">
    <source>
        <dbReference type="EMBL" id="MFD1461903.1"/>
    </source>
</evidence>
<dbReference type="CDD" id="cd22231">
    <property type="entry name" value="RHH_NikR_HicB-like"/>
    <property type="match status" value="1"/>
</dbReference>
<dbReference type="InterPro" id="IPR010985">
    <property type="entry name" value="Ribbon_hlx_hlx"/>
</dbReference>
<protein>
    <submittedName>
        <fullName evidence="1">Ribbon-helix-helix domain-containing protein</fullName>
    </submittedName>
</protein>
<dbReference type="Proteomes" id="UP001597340">
    <property type="component" value="Unassembled WGS sequence"/>
</dbReference>
<reference evidence="2" key="1">
    <citation type="journal article" date="2019" name="Int. J. Syst. Evol. Microbiol.">
        <title>The Global Catalogue of Microorganisms (GCM) 10K type strain sequencing project: providing services to taxonomists for standard genome sequencing and annotation.</title>
        <authorList>
            <consortium name="The Broad Institute Genomics Platform"/>
            <consortium name="The Broad Institute Genome Sequencing Center for Infectious Disease"/>
            <person name="Wu L."/>
            <person name="Ma J."/>
        </authorList>
    </citation>
    <scope>NUCLEOTIDE SEQUENCE [LARGE SCALE GENOMIC DNA]</scope>
    <source>
        <strain evidence="2">CCM 9147</strain>
    </source>
</reference>
<organism evidence="1 2">
    <name type="scientific">Paenibacillus farraposensis</name>
    <dbReference type="NCBI Taxonomy" id="2807095"/>
    <lineage>
        <taxon>Bacteria</taxon>
        <taxon>Bacillati</taxon>
        <taxon>Bacillota</taxon>
        <taxon>Bacilli</taxon>
        <taxon>Bacillales</taxon>
        <taxon>Paenibacillaceae</taxon>
        <taxon>Paenibacillus</taxon>
    </lineage>
</organism>
<proteinExistence type="predicted"/>
<keyword evidence="2" id="KW-1185">Reference proteome</keyword>
<accession>A0ABW4DD40</accession>
<comment type="caution">
    <text evidence="1">The sequence shown here is derived from an EMBL/GenBank/DDBJ whole genome shotgun (WGS) entry which is preliminary data.</text>
</comment>
<dbReference type="SUPFAM" id="SSF47598">
    <property type="entry name" value="Ribbon-helix-helix"/>
    <property type="match status" value="1"/>
</dbReference>
<gene>
    <name evidence="1" type="ORF">ACFQ5D_10865</name>
</gene>
<evidence type="ECO:0000313" key="2">
    <source>
        <dbReference type="Proteomes" id="UP001597340"/>
    </source>
</evidence>
<name>A0ABW4DD40_9BACL</name>